<sequence>MQTYVGQIRTPADATILFEACRQGVLPKIQRRLSDRERAGIKHGSVFVWDEREAGMRRWTDGKAWSASRVAGPFLMYREMDGRKGGPASKRIATGKSPPREESDDSGDGVDGYAYKPDGLVKQSFSITTTEGQRLHLVSYTLRSTNASQDLPIPSKDHSLAHVQIPKGLYPE</sequence>
<dbReference type="STRING" id="56484.A0A1Y2F6F3"/>
<dbReference type="AlphaFoldDB" id="A0A1Y2F6F3"/>
<keyword evidence="3" id="KW-1185">Reference proteome</keyword>
<dbReference type="GeneID" id="63783646"/>
<dbReference type="PANTHER" id="PTHR28027">
    <property type="entry name" value="TRANSCRIPTIONAL REGULATOR MIT1"/>
    <property type="match status" value="1"/>
</dbReference>
<evidence type="ECO:0000256" key="1">
    <source>
        <dbReference type="SAM" id="MobiDB-lite"/>
    </source>
</evidence>
<dbReference type="Proteomes" id="UP000193685">
    <property type="component" value="Unassembled WGS sequence"/>
</dbReference>
<dbReference type="InterPro" id="IPR018608">
    <property type="entry name" value="Gti1/Pac2"/>
</dbReference>
<evidence type="ECO:0000313" key="3">
    <source>
        <dbReference type="Proteomes" id="UP000193685"/>
    </source>
</evidence>
<protein>
    <submittedName>
        <fullName evidence="2">Gti1/Pac2 family-domain-containing protein</fullName>
    </submittedName>
</protein>
<evidence type="ECO:0000313" key="2">
    <source>
        <dbReference type="EMBL" id="ORY79419.1"/>
    </source>
</evidence>
<dbReference type="RefSeq" id="XP_040723790.1">
    <property type="nucleotide sequence ID" value="XM_040867047.1"/>
</dbReference>
<accession>A0A1Y2F6F3</accession>
<comment type="caution">
    <text evidence="2">The sequence shown here is derived from an EMBL/GenBank/DDBJ whole genome shotgun (WGS) entry which is preliminary data.</text>
</comment>
<dbReference type="PANTHER" id="PTHR28027:SF1">
    <property type="entry name" value="CAMP INDEPENDENT REGULATORY PROTEIN (AFU_ORTHOLOGUE AFUA_3G09640)"/>
    <property type="match status" value="1"/>
</dbReference>
<dbReference type="Pfam" id="PF09729">
    <property type="entry name" value="Gti1_Pac2"/>
    <property type="match status" value="2"/>
</dbReference>
<reference evidence="2 3" key="1">
    <citation type="submission" date="2016-07" db="EMBL/GenBank/DDBJ databases">
        <title>Pervasive Adenine N6-methylation of Active Genes in Fungi.</title>
        <authorList>
            <consortium name="DOE Joint Genome Institute"/>
            <person name="Mondo S.J."/>
            <person name="Dannebaum R.O."/>
            <person name="Kuo R.C."/>
            <person name="Labutti K."/>
            <person name="Haridas S."/>
            <person name="Kuo A."/>
            <person name="Salamov A."/>
            <person name="Ahrendt S.R."/>
            <person name="Lipzen A."/>
            <person name="Sullivan W."/>
            <person name="Andreopoulos W.B."/>
            <person name="Clum A."/>
            <person name="Lindquist E."/>
            <person name="Daum C."/>
            <person name="Ramamoorthy G.K."/>
            <person name="Gryganskyi A."/>
            <person name="Culley D."/>
            <person name="Magnuson J.K."/>
            <person name="James T.Y."/>
            <person name="O'Malley M.A."/>
            <person name="Stajich J.E."/>
            <person name="Spatafora J.W."/>
            <person name="Visel A."/>
            <person name="Grigoriev I.V."/>
        </authorList>
    </citation>
    <scope>NUCLEOTIDE SEQUENCE [LARGE SCALE GENOMIC DNA]</scope>
    <source>
        <strain evidence="2 3">12-1054</strain>
    </source>
</reference>
<gene>
    <name evidence="2" type="ORF">BCR37DRAFT_332042</name>
</gene>
<name>A0A1Y2F6F3_PROLT</name>
<dbReference type="EMBL" id="MCFI01000015">
    <property type="protein sequence ID" value="ORY79419.1"/>
    <property type="molecule type" value="Genomic_DNA"/>
</dbReference>
<organism evidence="2 3">
    <name type="scientific">Protomyces lactucae-debilis</name>
    <dbReference type="NCBI Taxonomy" id="2754530"/>
    <lineage>
        <taxon>Eukaryota</taxon>
        <taxon>Fungi</taxon>
        <taxon>Dikarya</taxon>
        <taxon>Ascomycota</taxon>
        <taxon>Taphrinomycotina</taxon>
        <taxon>Taphrinomycetes</taxon>
        <taxon>Taphrinales</taxon>
        <taxon>Protomycetaceae</taxon>
        <taxon>Protomyces</taxon>
    </lineage>
</organism>
<dbReference type="OrthoDB" id="5572844at2759"/>
<dbReference type="GO" id="GO:0003677">
    <property type="term" value="F:DNA binding"/>
    <property type="evidence" value="ECO:0007669"/>
    <property type="project" value="TreeGrafter"/>
</dbReference>
<dbReference type="OMA" id="HEYTSIS"/>
<feature type="region of interest" description="Disordered" evidence="1">
    <location>
        <begin position="79"/>
        <end position="113"/>
    </location>
</feature>
<proteinExistence type="predicted"/>
<feature type="non-terminal residue" evidence="2">
    <location>
        <position position="172"/>
    </location>
</feature>